<dbReference type="AlphaFoldDB" id="A0A2N3PJ68"/>
<dbReference type="GeneID" id="97289473"/>
<keyword evidence="1" id="KW-1133">Transmembrane helix</keyword>
<dbReference type="STRING" id="556267.HWAG_00221"/>
<proteinExistence type="predicted"/>
<evidence type="ECO:0000256" key="1">
    <source>
        <dbReference type="SAM" id="Phobius"/>
    </source>
</evidence>
<organism evidence="2 3">
    <name type="scientific">Helicobacter winghamensis</name>
    <dbReference type="NCBI Taxonomy" id="157268"/>
    <lineage>
        <taxon>Bacteria</taxon>
        <taxon>Pseudomonadati</taxon>
        <taxon>Campylobacterota</taxon>
        <taxon>Epsilonproteobacteria</taxon>
        <taxon>Campylobacterales</taxon>
        <taxon>Helicobacteraceae</taxon>
        <taxon>Helicobacter</taxon>
    </lineage>
</organism>
<dbReference type="RefSeq" id="WP_006801912.1">
    <property type="nucleotide sequence ID" value="NZ_CABKOI010000021.1"/>
</dbReference>
<evidence type="ECO:0000313" key="2">
    <source>
        <dbReference type="EMBL" id="PKT81093.1"/>
    </source>
</evidence>
<accession>A0A2N3PJ68</accession>
<dbReference type="Proteomes" id="UP000233350">
    <property type="component" value="Unassembled WGS sequence"/>
</dbReference>
<sequence>MLKILKIGFFPLFFYSFLFAKPYVLENQNQLIDKTVAFVEILSDEVYEKTGVSLYVVALKGLGSKNLQEQEQFFIQNLKFPYVLLFFTQFEKKINIVTSAEAEKMFDKKEVYWDYIVPLIPKKDAELTPQNISAFLLNGFVDIADRIAEYHGVELEHSFPKQNKGVQIAVRTLLYVMLFVILLLFVFVYLRRK</sequence>
<dbReference type="EMBL" id="MBPK01000032">
    <property type="protein sequence ID" value="PKT81093.1"/>
    <property type="molecule type" value="Genomic_DNA"/>
</dbReference>
<keyword evidence="1" id="KW-0812">Transmembrane</keyword>
<name>A0A2N3PJ68_9HELI</name>
<protein>
    <recommendedName>
        <fullName evidence="4">TPM domain-containing protein</fullName>
    </recommendedName>
</protein>
<feature type="transmembrane region" description="Helical" evidence="1">
    <location>
        <begin position="168"/>
        <end position="190"/>
    </location>
</feature>
<keyword evidence="1" id="KW-0472">Membrane</keyword>
<dbReference type="OrthoDB" id="5362685at2"/>
<evidence type="ECO:0008006" key="4">
    <source>
        <dbReference type="Google" id="ProtNLM"/>
    </source>
</evidence>
<keyword evidence="3" id="KW-1185">Reference proteome</keyword>
<comment type="caution">
    <text evidence="2">The sequence shown here is derived from an EMBL/GenBank/DDBJ whole genome shotgun (WGS) entry which is preliminary data.</text>
</comment>
<evidence type="ECO:0000313" key="3">
    <source>
        <dbReference type="Proteomes" id="UP000233350"/>
    </source>
</evidence>
<gene>
    <name evidence="2" type="ORF">BCM31_04735</name>
</gene>
<reference evidence="2 3" key="1">
    <citation type="submission" date="2016-07" db="EMBL/GenBank/DDBJ databases">
        <title>Detection of Helicobacter winghamensis from caecal content of red fox (Vulpes vulpes).</title>
        <authorList>
            <person name="Zanoni R.G."/>
            <person name="Florio D."/>
            <person name="Caffara M."/>
            <person name="Renzi M."/>
            <person name="Parisi A."/>
            <person name="Pasquali F."/>
            <person name="Manfreda G."/>
        </authorList>
    </citation>
    <scope>NUCLEOTIDE SEQUENCE [LARGE SCALE GENOMIC DNA]</scope>
    <source>
        <strain evidence="2 3">295_13</strain>
    </source>
</reference>